<feature type="transmembrane region" description="Helical" evidence="2">
    <location>
        <begin position="34"/>
        <end position="53"/>
    </location>
</feature>
<organism evidence="4 5">
    <name type="scientific">Thalassotalea euphylliae</name>
    <dbReference type="NCBI Taxonomy" id="1655234"/>
    <lineage>
        <taxon>Bacteria</taxon>
        <taxon>Pseudomonadati</taxon>
        <taxon>Pseudomonadota</taxon>
        <taxon>Gammaproteobacteria</taxon>
        <taxon>Alteromonadales</taxon>
        <taxon>Colwelliaceae</taxon>
        <taxon>Thalassotalea</taxon>
    </lineage>
</organism>
<keyword evidence="4" id="KW-0132">Cell division</keyword>
<dbReference type="GO" id="GO:0051301">
    <property type="term" value="P:cell division"/>
    <property type="evidence" value="ECO:0007669"/>
    <property type="project" value="UniProtKB-KW"/>
</dbReference>
<feature type="domain" description="SPOR" evidence="3">
    <location>
        <begin position="102"/>
        <end position="181"/>
    </location>
</feature>
<dbReference type="Gene3D" id="3.30.70.1070">
    <property type="entry name" value="Sporulation related repeat"/>
    <property type="match status" value="1"/>
</dbReference>
<keyword evidence="4" id="KW-0131">Cell cycle</keyword>
<dbReference type="GO" id="GO:0042834">
    <property type="term" value="F:peptidoglycan binding"/>
    <property type="evidence" value="ECO:0007669"/>
    <property type="project" value="InterPro"/>
</dbReference>
<keyword evidence="2" id="KW-0812">Transmembrane</keyword>
<name>A0A3E0U2S3_9GAMM</name>
<evidence type="ECO:0000256" key="2">
    <source>
        <dbReference type="SAM" id="Phobius"/>
    </source>
</evidence>
<dbReference type="Proteomes" id="UP000256899">
    <property type="component" value="Unassembled WGS sequence"/>
</dbReference>
<dbReference type="EMBL" id="QUOT01000001">
    <property type="protein sequence ID" value="REL31024.1"/>
    <property type="molecule type" value="Genomic_DNA"/>
</dbReference>
<reference evidence="5" key="1">
    <citation type="submission" date="2018-08" db="EMBL/GenBank/DDBJ databases">
        <title>Thalassotalea euphylliae genome.</title>
        <authorList>
            <person name="Summers S."/>
            <person name="Rice S.A."/>
            <person name="Freckelton M.L."/>
            <person name="Nedved B.T."/>
            <person name="Hadfield M.G."/>
        </authorList>
    </citation>
    <scope>NUCLEOTIDE SEQUENCE [LARGE SCALE GENOMIC DNA]</scope>
    <source>
        <strain evidence="5">H3</strain>
    </source>
</reference>
<keyword evidence="5" id="KW-1185">Reference proteome</keyword>
<evidence type="ECO:0000313" key="4">
    <source>
        <dbReference type="EMBL" id="REL31024.1"/>
    </source>
</evidence>
<protein>
    <submittedName>
        <fullName evidence="4">Cell division protein FtsN</fullName>
    </submittedName>
</protein>
<gene>
    <name evidence="4" type="ORF">DXX94_10045</name>
</gene>
<keyword evidence="2" id="KW-0472">Membrane</keyword>
<keyword evidence="2" id="KW-1133">Transmembrane helix</keyword>
<dbReference type="InterPro" id="IPR007730">
    <property type="entry name" value="SPOR-like_dom"/>
</dbReference>
<dbReference type="InterPro" id="IPR036680">
    <property type="entry name" value="SPOR-like_sf"/>
</dbReference>
<evidence type="ECO:0000256" key="1">
    <source>
        <dbReference type="SAM" id="MobiDB-lite"/>
    </source>
</evidence>
<feature type="region of interest" description="Disordered" evidence="1">
    <location>
        <begin position="1"/>
        <end position="23"/>
    </location>
</feature>
<dbReference type="PANTHER" id="PTHR38687:SF2">
    <property type="entry name" value="CELL DIVISION PROTEIN FTSN"/>
    <property type="match status" value="1"/>
</dbReference>
<evidence type="ECO:0000259" key="3">
    <source>
        <dbReference type="PROSITE" id="PS51724"/>
    </source>
</evidence>
<evidence type="ECO:0000313" key="5">
    <source>
        <dbReference type="Proteomes" id="UP000256899"/>
    </source>
</evidence>
<comment type="caution">
    <text evidence="4">The sequence shown here is derived from an EMBL/GenBank/DDBJ whole genome shotgun (WGS) entry which is preliminary data.</text>
</comment>
<dbReference type="InterPro" id="IPR052521">
    <property type="entry name" value="Cell_div_SPOR-domain"/>
</dbReference>
<sequence>MAPQDYVSRSNNKKKSPYKKQQPEATGMPLKVKLITLFTVLAIAGAGYFLWFLKDVKPIATPTPQAPAVKATKKLPEPPAEKWQYIDKLKQGTQIEGGHYEVEEKGPYKMQCGSFRKRSQAEAMKAQIAFSGLVAKVSESTGKNGIWYKVALGPYPRKRMAEADKHKLKRNNITTCQIWLWN</sequence>
<dbReference type="PROSITE" id="PS51724">
    <property type="entry name" value="SPOR"/>
    <property type="match status" value="1"/>
</dbReference>
<dbReference type="PANTHER" id="PTHR38687">
    <property type="entry name" value="CELL DIVISION PROTEIN DEDD-RELATED"/>
    <property type="match status" value="1"/>
</dbReference>
<dbReference type="SUPFAM" id="SSF110997">
    <property type="entry name" value="Sporulation related repeat"/>
    <property type="match status" value="1"/>
</dbReference>
<dbReference type="Pfam" id="PF05036">
    <property type="entry name" value="SPOR"/>
    <property type="match status" value="1"/>
</dbReference>
<accession>A0A3E0U2S3</accession>
<dbReference type="AlphaFoldDB" id="A0A3E0U2S3"/>
<proteinExistence type="predicted"/>